<dbReference type="PANTHER" id="PTHR14614">
    <property type="entry name" value="HEPATOCELLULAR CARCINOMA-ASSOCIATED ANTIGEN"/>
    <property type="match status" value="1"/>
</dbReference>
<dbReference type="AlphaFoldDB" id="A0A485KVL5"/>
<dbReference type="PANTHER" id="PTHR14614:SF109">
    <property type="entry name" value="RIBOSOMAL LYSINE N-METHYLTRANSFERASE 5"/>
    <property type="match status" value="1"/>
</dbReference>
<reference evidence="1" key="2">
    <citation type="submission" date="2019-06" db="EMBL/GenBank/DDBJ databases">
        <title>Genomics analysis of Aphanomyces spp. identifies a new class of oomycete effector associated with host adaptation.</title>
        <authorList>
            <person name="Gaulin E."/>
        </authorList>
    </citation>
    <scope>NUCLEOTIDE SEQUENCE</scope>
    <source>
        <strain evidence="1">CBS 578.67</strain>
    </source>
</reference>
<name>A0A485KVL5_9STRA</name>
<dbReference type="OrthoDB" id="407325at2759"/>
<evidence type="ECO:0000313" key="2">
    <source>
        <dbReference type="EMBL" id="VFT89306.1"/>
    </source>
</evidence>
<dbReference type="EMBL" id="CAADRA010005391">
    <property type="protein sequence ID" value="VFT89306.1"/>
    <property type="molecule type" value="Genomic_DNA"/>
</dbReference>
<organism evidence="2 3">
    <name type="scientific">Aphanomyces stellatus</name>
    <dbReference type="NCBI Taxonomy" id="120398"/>
    <lineage>
        <taxon>Eukaryota</taxon>
        <taxon>Sar</taxon>
        <taxon>Stramenopiles</taxon>
        <taxon>Oomycota</taxon>
        <taxon>Saprolegniomycetes</taxon>
        <taxon>Saprolegniales</taxon>
        <taxon>Verrucalvaceae</taxon>
        <taxon>Aphanomyces</taxon>
    </lineage>
</organism>
<sequence length="326" mass="35293">MNVLIVEADGIFQGHRRVRVPKGTSLDDLHRALHEQLSLDLATAVKQCTNNDGTVFLVSVYDSTTHAIVPLERADQLHTHARIFLRAHPSLSLQQQQRPVLAIATRSFGFAFDQGEFKVHGVPLIVGEVGNTGQGTGLTIWDGSVVLAQYLEHTSAVDAHQDSVRGKRVLELGAGTGLVGLAAALCGAADVTITDLGYTLPNIDANIAANAAAIAPGVVVRTLELDWFKESVGLDVDVLVGSDIVWVEPLIPPLVRTIAAFLHDDRRRTMLLSHQTRSMASDTLFFSLLTEHGVAWTEIDSALSTDKIHLFRLHREGSVSRRTAAS</sequence>
<dbReference type="SUPFAM" id="SSF53335">
    <property type="entry name" value="S-adenosyl-L-methionine-dependent methyltransferases"/>
    <property type="match status" value="1"/>
</dbReference>
<proteinExistence type="predicted"/>
<keyword evidence="3" id="KW-1185">Reference proteome</keyword>
<protein>
    <submittedName>
        <fullName evidence="2">Aste57867_12455 protein</fullName>
    </submittedName>
</protein>
<evidence type="ECO:0000313" key="1">
    <source>
        <dbReference type="EMBL" id="KAF0696793.1"/>
    </source>
</evidence>
<dbReference type="EMBL" id="VJMH01005370">
    <property type="protein sequence ID" value="KAF0696793.1"/>
    <property type="molecule type" value="Genomic_DNA"/>
</dbReference>
<dbReference type="InterPro" id="IPR029063">
    <property type="entry name" value="SAM-dependent_MTases_sf"/>
</dbReference>
<dbReference type="Pfam" id="PF10294">
    <property type="entry name" value="Methyltransf_16"/>
    <property type="match status" value="1"/>
</dbReference>
<dbReference type="InterPro" id="IPR019410">
    <property type="entry name" value="Methyltransf_16"/>
</dbReference>
<gene>
    <name evidence="2" type="primary">Aste57867_12455</name>
    <name evidence="1" type="ORF">As57867_012409</name>
    <name evidence="2" type="ORF">ASTE57867_12455</name>
</gene>
<evidence type="ECO:0000313" key="3">
    <source>
        <dbReference type="Proteomes" id="UP000332933"/>
    </source>
</evidence>
<dbReference type="Proteomes" id="UP000332933">
    <property type="component" value="Unassembled WGS sequence"/>
</dbReference>
<accession>A0A485KVL5</accession>
<reference evidence="2 3" key="1">
    <citation type="submission" date="2019-03" db="EMBL/GenBank/DDBJ databases">
        <authorList>
            <person name="Gaulin E."/>
            <person name="Dumas B."/>
        </authorList>
    </citation>
    <scope>NUCLEOTIDE SEQUENCE [LARGE SCALE GENOMIC DNA]</scope>
    <source>
        <strain evidence="2">CBS 568.67</strain>
    </source>
</reference>
<dbReference type="Gene3D" id="3.40.50.150">
    <property type="entry name" value="Vaccinia Virus protein VP39"/>
    <property type="match status" value="1"/>
</dbReference>